<dbReference type="InterPro" id="IPR013144">
    <property type="entry name" value="CRA_dom"/>
</dbReference>
<feature type="domain" description="CTLH" evidence="2">
    <location>
        <begin position="66"/>
        <end position="123"/>
    </location>
</feature>
<accession>G7EAR3</accession>
<dbReference type="PROSITE" id="PS50896">
    <property type="entry name" value="LISH"/>
    <property type="match status" value="1"/>
</dbReference>
<dbReference type="SMART" id="SM00757">
    <property type="entry name" value="CRA"/>
    <property type="match status" value="1"/>
</dbReference>
<dbReference type="InterPro" id="IPR050618">
    <property type="entry name" value="Ubq-SigPath_Reg"/>
</dbReference>
<dbReference type="InterPro" id="IPR006594">
    <property type="entry name" value="LisH"/>
</dbReference>
<dbReference type="STRING" id="764103.G7EAR3"/>
<sequence length="270" mass="30076">MSATPAQARRITFTPQAWDRQLSEVKISPDDLNRLVMDYLVVEGYKDAAQTFCRESGIAPRIDFDSIAERLHIRQAIQRGDIEEALQKVNDMNPEILDTNPELFFHLQQQRLIELIRQGQVASALQFAQDELAPRGEEHPEFLAELEKTMALLAFDLPQAVPDVDAFLDKLRSEGVPAQISSLLLPAQRQRTAGEVNAAILVSQSHGPTPKLPHLVKMMAWGEEMLSNRADFPKLELRALLGDNVQANARSTANAASQDKADSEDVQMDG</sequence>
<evidence type="ECO:0000256" key="1">
    <source>
        <dbReference type="SAM" id="MobiDB-lite"/>
    </source>
</evidence>
<keyword evidence="4" id="KW-1185">Reference proteome</keyword>
<dbReference type="RefSeq" id="XP_014569481.1">
    <property type="nucleotide sequence ID" value="XM_014713995.1"/>
</dbReference>
<dbReference type="SMART" id="SM00668">
    <property type="entry name" value="CTLH"/>
    <property type="match status" value="1"/>
</dbReference>
<dbReference type="FunCoup" id="G7EAR3">
    <property type="interactions" value="515"/>
</dbReference>
<gene>
    <name evidence="3" type="primary">Mo06626</name>
    <name evidence="3" type="ORF">E5Q_06626</name>
</gene>
<protein>
    <recommendedName>
        <fullName evidence="2">CTLH domain-containing protein</fullName>
    </recommendedName>
</protein>
<dbReference type="SMART" id="SM00667">
    <property type="entry name" value="LisH"/>
    <property type="match status" value="1"/>
</dbReference>
<dbReference type="InterPro" id="IPR024964">
    <property type="entry name" value="CTLH/CRA"/>
</dbReference>
<reference evidence="3 4" key="1">
    <citation type="journal article" date="2011" name="J. Gen. Appl. Microbiol.">
        <title>Draft genome sequencing of the enigmatic basidiomycete Mixia osmundae.</title>
        <authorList>
            <person name="Nishida H."/>
            <person name="Nagatsuka Y."/>
            <person name="Sugiyama J."/>
        </authorList>
    </citation>
    <scope>NUCLEOTIDE SEQUENCE [LARGE SCALE GENOMIC DNA]</scope>
    <source>
        <strain evidence="4">CBS 9802 / IAM 14324 / JCM 22182 / KY 12970</strain>
    </source>
</reference>
<dbReference type="PANTHER" id="PTHR12864">
    <property type="entry name" value="RAN BINDING PROTEIN 9-RELATED"/>
    <property type="match status" value="1"/>
</dbReference>
<dbReference type="Pfam" id="PF10607">
    <property type="entry name" value="CTLH"/>
    <property type="match status" value="1"/>
</dbReference>
<dbReference type="AlphaFoldDB" id="G7EAR3"/>
<dbReference type="OMA" id="KMILWAQ"/>
<evidence type="ECO:0000259" key="2">
    <source>
        <dbReference type="PROSITE" id="PS50897"/>
    </source>
</evidence>
<dbReference type="EMBL" id="BABT02000243">
    <property type="protein sequence ID" value="GAA99923.1"/>
    <property type="molecule type" value="Genomic_DNA"/>
</dbReference>
<dbReference type="InterPro" id="IPR006595">
    <property type="entry name" value="CTLH_C"/>
</dbReference>
<reference evidence="3 4" key="2">
    <citation type="journal article" date="2012" name="Open Biol.">
        <title>Characteristics of nucleosomes and linker DNA regions on the genome of the basidiomycete Mixia osmundae revealed by mono- and dinucleosome mapping.</title>
        <authorList>
            <person name="Nishida H."/>
            <person name="Kondo S."/>
            <person name="Matsumoto T."/>
            <person name="Suzuki Y."/>
            <person name="Yoshikawa H."/>
            <person name="Taylor T.D."/>
            <person name="Sugiyama J."/>
        </authorList>
    </citation>
    <scope>NUCLEOTIDE SEQUENCE [LARGE SCALE GENOMIC DNA]</scope>
    <source>
        <strain evidence="4">CBS 9802 / IAM 14324 / JCM 22182 / KY 12970</strain>
    </source>
</reference>
<feature type="region of interest" description="Disordered" evidence="1">
    <location>
        <begin position="250"/>
        <end position="270"/>
    </location>
</feature>
<dbReference type="eggNOG" id="KOG2659">
    <property type="taxonomic scope" value="Eukaryota"/>
</dbReference>
<comment type="caution">
    <text evidence="3">The sequence shown here is derived from an EMBL/GenBank/DDBJ whole genome shotgun (WGS) entry which is preliminary data.</text>
</comment>
<dbReference type="InParanoid" id="G7EAR3"/>
<dbReference type="Pfam" id="PF08513">
    <property type="entry name" value="LisH"/>
    <property type="match status" value="1"/>
</dbReference>
<dbReference type="PROSITE" id="PS50897">
    <property type="entry name" value="CTLH"/>
    <property type="match status" value="1"/>
</dbReference>
<organism evidence="3 4">
    <name type="scientific">Mixia osmundae (strain CBS 9802 / IAM 14324 / JCM 22182 / KY 12970)</name>
    <dbReference type="NCBI Taxonomy" id="764103"/>
    <lineage>
        <taxon>Eukaryota</taxon>
        <taxon>Fungi</taxon>
        <taxon>Dikarya</taxon>
        <taxon>Basidiomycota</taxon>
        <taxon>Pucciniomycotina</taxon>
        <taxon>Mixiomycetes</taxon>
        <taxon>Mixiales</taxon>
        <taxon>Mixiaceae</taxon>
        <taxon>Mixia</taxon>
    </lineage>
</organism>
<dbReference type="Proteomes" id="UP000009131">
    <property type="component" value="Unassembled WGS sequence"/>
</dbReference>
<evidence type="ECO:0000313" key="4">
    <source>
        <dbReference type="Proteomes" id="UP000009131"/>
    </source>
</evidence>
<dbReference type="HOGENOM" id="CLU_073203_1_0_1"/>
<proteinExistence type="predicted"/>
<name>G7EAR3_MIXOS</name>
<evidence type="ECO:0000313" key="3">
    <source>
        <dbReference type="EMBL" id="GAA99923.1"/>
    </source>
</evidence>
<dbReference type="OrthoDB" id="2415936at2759"/>